<reference evidence="5 6" key="1">
    <citation type="submission" date="2019-07" db="EMBL/GenBank/DDBJ databases">
        <authorList>
            <person name="Jastrzebski P J."/>
            <person name="Paukszto L."/>
            <person name="Jastrzebski P J."/>
        </authorList>
    </citation>
    <scope>NUCLEOTIDE SEQUENCE [LARGE SCALE GENOMIC DNA]</scope>
    <source>
        <strain evidence="5 6">WMS-il1</strain>
    </source>
</reference>
<dbReference type="Proteomes" id="UP000321570">
    <property type="component" value="Unassembled WGS sequence"/>
</dbReference>
<feature type="coiled-coil region" evidence="3">
    <location>
        <begin position="165"/>
        <end position="199"/>
    </location>
</feature>
<dbReference type="PANTHER" id="PTHR19878">
    <property type="entry name" value="AUTOPHAGY PROTEIN 16-LIKE"/>
    <property type="match status" value="1"/>
</dbReference>
<evidence type="ECO:0000259" key="4">
    <source>
        <dbReference type="Pfam" id="PF08614"/>
    </source>
</evidence>
<dbReference type="GO" id="GO:0034045">
    <property type="term" value="C:phagophore assembly site membrane"/>
    <property type="evidence" value="ECO:0007669"/>
    <property type="project" value="TreeGrafter"/>
</dbReference>
<dbReference type="GO" id="GO:0000045">
    <property type="term" value="P:autophagosome assembly"/>
    <property type="evidence" value="ECO:0007669"/>
    <property type="project" value="InterPro"/>
</dbReference>
<accession>A0A564XW80</accession>
<comment type="similarity">
    <text evidence="1">Belongs to the WD repeat ATG16 family.</text>
</comment>
<evidence type="ECO:0000256" key="1">
    <source>
        <dbReference type="ARBA" id="ARBA00009271"/>
    </source>
</evidence>
<dbReference type="InterPro" id="IPR045160">
    <property type="entry name" value="ATG16"/>
</dbReference>
<evidence type="ECO:0000256" key="3">
    <source>
        <dbReference type="SAM" id="Coils"/>
    </source>
</evidence>
<dbReference type="Gene3D" id="2.130.10.10">
    <property type="entry name" value="YVTN repeat-like/Quinoprotein amine dehydrogenase"/>
    <property type="match status" value="1"/>
</dbReference>
<name>A0A564XW80_HYMDI</name>
<dbReference type="SUPFAM" id="SSF50978">
    <property type="entry name" value="WD40 repeat-like"/>
    <property type="match status" value="1"/>
</dbReference>
<feature type="domain" description="Autophagy-related protein 16" evidence="4">
    <location>
        <begin position="12"/>
        <end position="179"/>
    </location>
</feature>
<dbReference type="Pfam" id="PF00400">
    <property type="entry name" value="WD40"/>
    <property type="match status" value="4"/>
</dbReference>
<organism evidence="5 6">
    <name type="scientific">Hymenolepis diminuta</name>
    <name type="common">Rat tapeworm</name>
    <dbReference type="NCBI Taxonomy" id="6216"/>
    <lineage>
        <taxon>Eukaryota</taxon>
        <taxon>Metazoa</taxon>
        <taxon>Spiralia</taxon>
        <taxon>Lophotrochozoa</taxon>
        <taxon>Platyhelminthes</taxon>
        <taxon>Cestoda</taxon>
        <taxon>Eucestoda</taxon>
        <taxon>Cyclophyllidea</taxon>
        <taxon>Hymenolepididae</taxon>
        <taxon>Hymenolepis</taxon>
    </lineage>
</organism>
<dbReference type="InterPro" id="IPR015943">
    <property type="entry name" value="WD40/YVTN_repeat-like_dom_sf"/>
</dbReference>
<evidence type="ECO:0000313" key="5">
    <source>
        <dbReference type="EMBL" id="VUZ39257.1"/>
    </source>
</evidence>
<feature type="coiled-coil region" evidence="3">
    <location>
        <begin position="81"/>
        <end position="122"/>
    </location>
</feature>
<gene>
    <name evidence="5" type="ORF">WMSIL1_LOCUS448</name>
</gene>
<dbReference type="GO" id="GO:0000421">
    <property type="term" value="C:autophagosome membrane"/>
    <property type="evidence" value="ECO:0007669"/>
    <property type="project" value="TreeGrafter"/>
</dbReference>
<evidence type="ECO:0000256" key="2">
    <source>
        <dbReference type="PROSITE-ProRule" id="PRU00221"/>
    </source>
</evidence>
<dbReference type="EMBL" id="CABIJS010000011">
    <property type="protein sequence ID" value="VUZ39257.1"/>
    <property type="molecule type" value="Genomic_DNA"/>
</dbReference>
<keyword evidence="3" id="KW-0175">Coiled coil</keyword>
<dbReference type="AlphaFoldDB" id="A0A564XW80"/>
<protein>
    <recommendedName>
        <fullName evidence="4">Autophagy-related protein 16 domain-containing protein</fullName>
    </recommendedName>
</protein>
<keyword evidence="2" id="KW-0853">WD repeat</keyword>
<dbReference type="GO" id="GO:0043495">
    <property type="term" value="F:protein-membrane adaptor activity"/>
    <property type="evidence" value="ECO:0007669"/>
    <property type="project" value="TreeGrafter"/>
</dbReference>
<dbReference type="PANTHER" id="PTHR19878:SF8">
    <property type="entry name" value="AUTOPHAGY-RELATED 16, ISOFORM F"/>
    <property type="match status" value="1"/>
</dbReference>
<dbReference type="SMART" id="SM00320">
    <property type="entry name" value="WD40"/>
    <property type="match status" value="6"/>
</dbReference>
<dbReference type="InterPro" id="IPR036322">
    <property type="entry name" value="WD40_repeat_dom_sf"/>
</dbReference>
<evidence type="ECO:0000313" key="6">
    <source>
        <dbReference type="Proteomes" id="UP000321570"/>
    </source>
</evidence>
<feature type="repeat" description="WD" evidence="2">
    <location>
        <begin position="334"/>
        <end position="378"/>
    </location>
</feature>
<dbReference type="InterPro" id="IPR001680">
    <property type="entry name" value="WD40_rpt"/>
</dbReference>
<sequence length="525" mass="59618">MRVVVEVGYINEILSRLSLRDEEENRGYSAIIENYTKLYDRFCETEEMRHSLLRDVIALNRQMDKRNSQVSAGGFKNSIDAREMQEKLIQLQSEVIELHRKNTKLQNDVQAKQTQIEIREQKTDELNMLLEEARKINFQCLEKIGELEAANNTLLDEQTATTLSMKQLERDKVELKREVSEYITQISHLQSEVEKLKNVESDLKLYFEKQMIQKGLLDAAGMPLSCDEKPSFRNAAVASSIPDHVTATIPMAEDVNCVRFSPTGMRIVYGGLDKRVWVAMVKNDKFEASVALGVCNAGVNAVDFDPEERMVLGASSDFVCRVYNLEDRRMPLNLTGHSDRVMAARFIGSGVNGHDIVTASMDRCIKFWSLEQRRCSQTVIQTSLCNDLAVCLTASTVVSGHFDKKIRFWDANSCQMARETTLSGRITGLDVSNDERYVVACTRSDSLYVVDFRRDEVLQSFQAENFKIHSDYVRPCFSPDGVYIACGSQSGDIFIWNRETCKLEKILHGHELVNLLIKVAATIVI</sequence>
<dbReference type="Pfam" id="PF08614">
    <property type="entry name" value="ATG16"/>
    <property type="match status" value="1"/>
</dbReference>
<dbReference type="GO" id="GO:0034274">
    <property type="term" value="C:Atg12-Atg5-Atg16 complex"/>
    <property type="evidence" value="ECO:0007669"/>
    <property type="project" value="TreeGrafter"/>
</dbReference>
<dbReference type="InterPro" id="IPR013923">
    <property type="entry name" value="Autophagy-rel_prot_16_dom"/>
</dbReference>
<keyword evidence="6" id="KW-1185">Reference proteome</keyword>
<proteinExistence type="inferred from homology"/>
<dbReference type="PROSITE" id="PS50082">
    <property type="entry name" value="WD_REPEATS_2"/>
    <property type="match status" value="1"/>
</dbReference>